<accession>A0A1G2DDS6</accession>
<gene>
    <name evidence="1" type="ORF">A3C93_02590</name>
</gene>
<evidence type="ECO:0000313" key="2">
    <source>
        <dbReference type="Proteomes" id="UP000178636"/>
    </source>
</evidence>
<sequence>MDKIVIGPVGTQGKTVISTEEYRQLMNDQQSTDELIIRRMQFMEALCRNVIRIELEKVRHGSKG</sequence>
<protein>
    <submittedName>
        <fullName evidence="1">Uncharacterized protein</fullName>
    </submittedName>
</protein>
<proteinExistence type="predicted"/>
<organism evidence="1 2">
    <name type="scientific">Candidatus Lloydbacteria bacterium RIFCSPHIGHO2_02_FULL_54_17</name>
    <dbReference type="NCBI Taxonomy" id="1798664"/>
    <lineage>
        <taxon>Bacteria</taxon>
        <taxon>Candidatus Lloydiibacteriota</taxon>
    </lineage>
</organism>
<dbReference type="Proteomes" id="UP000178636">
    <property type="component" value="Unassembled WGS sequence"/>
</dbReference>
<comment type="caution">
    <text evidence="1">The sequence shown here is derived from an EMBL/GenBank/DDBJ whole genome shotgun (WGS) entry which is preliminary data.</text>
</comment>
<dbReference type="EMBL" id="MHLO01000029">
    <property type="protein sequence ID" value="OGZ11797.1"/>
    <property type="molecule type" value="Genomic_DNA"/>
</dbReference>
<reference evidence="1 2" key="1">
    <citation type="journal article" date="2016" name="Nat. Commun.">
        <title>Thousands of microbial genomes shed light on interconnected biogeochemical processes in an aquifer system.</title>
        <authorList>
            <person name="Anantharaman K."/>
            <person name="Brown C.T."/>
            <person name="Hug L.A."/>
            <person name="Sharon I."/>
            <person name="Castelle C.J."/>
            <person name="Probst A.J."/>
            <person name="Thomas B.C."/>
            <person name="Singh A."/>
            <person name="Wilkins M.J."/>
            <person name="Karaoz U."/>
            <person name="Brodie E.L."/>
            <person name="Williams K.H."/>
            <person name="Hubbard S.S."/>
            <person name="Banfield J.F."/>
        </authorList>
    </citation>
    <scope>NUCLEOTIDE SEQUENCE [LARGE SCALE GENOMIC DNA]</scope>
</reference>
<dbReference type="STRING" id="1798664.A3C93_02590"/>
<evidence type="ECO:0000313" key="1">
    <source>
        <dbReference type="EMBL" id="OGZ11797.1"/>
    </source>
</evidence>
<name>A0A1G2DDS6_9BACT</name>
<dbReference type="AlphaFoldDB" id="A0A1G2DDS6"/>